<proteinExistence type="predicted"/>
<dbReference type="Proteomes" id="UP000009062">
    <property type="component" value="Chromosome"/>
</dbReference>
<feature type="transmembrane region" description="Helical" evidence="1">
    <location>
        <begin position="29"/>
        <end position="52"/>
    </location>
</feature>
<dbReference type="eggNOG" id="arCOG01091">
    <property type="taxonomic scope" value="Archaea"/>
</dbReference>
<dbReference type="KEGG" id="pog:Pogu_2398"/>
<reference evidence="2 3" key="1">
    <citation type="journal article" date="2012" name="Stand. Genomic Sci.">
        <title>Complete genome sequence of Pyrobaculum oguniense.</title>
        <authorList>
            <person name="Bernick D.L."/>
            <person name="Karplus K."/>
            <person name="Lui L.M."/>
            <person name="Coker J.K."/>
            <person name="Murphy J.N."/>
            <person name="Chan P.P."/>
            <person name="Cozen A.E."/>
            <person name="Lowe T.M."/>
        </authorList>
    </citation>
    <scope>NUCLEOTIDE SEQUENCE [LARGE SCALE GENOMIC DNA]</scope>
    <source>
        <strain evidence="2 3">TE7</strain>
    </source>
</reference>
<feature type="transmembrane region" description="Helical" evidence="1">
    <location>
        <begin position="142"/>
        <end position="163"/>
    </location>
</feature>
<keyword evidence="1" id="KW-1133">Transmembrane helix</keyword>
<keyword evidence="1" id="KW-0812">Transmembrane</keyword>
<gene>
    <name evidence="2" type="ordered locus">Pogu_2398</name>
</gene>
<sequence length="164" mass="17404">MRYLALGAIDGILTASTLSATLLLRGATLSIDLILSISIVVATVNALTVFVAELSHQLHEIEEISYKISLREGSRWTLLHTRLLFATLRSTLGNFVASFAGAFAVLIPSYLYPYAFLPAVVVSIAVTSLVLAGGLGRRFLEFSLLIGVAVAVGLAIGLTFPIIA</sequence>
<dbReference type="EMBL" id="CP003316">
    <property type="protein sequence ID" value="AFA40425.1"/>
    <property type="molecule type" value="Genomic_DNA"/>
</dbReference>
<name>H6QD82_PYROT</name>
<keyword evidence="3" id="KW-1185">Reference proteome</keyword>
<evidence type="ECO:0000256" key="1">
    <source>
        <dbReference type="SAM" id="Phobius"/>
    </source>
</evidence>
<keyword evidence="1" id="KW-0472">Membrane</keyword>
<dbReference type="STRING" id="698757.Pogu_2398"/>
<evidence type="ECO:0008006" key="4">
    <source>
        <dbReference type="Google" id="ProtNLM"/>
    </source>
</evidence>
<accession>H6QD82</accession>
<dbReference type="AlphaFoldDB" id="H6QD82"/>
<dbReference type="HOGENOM" id="CLU_1615369_0_0_2"/>
<organism evidence="2 3">
    <name type="scientific">Pyrobaculum oguniense (strain DSM 13380 / JCM 10595 / TE7)</name>
    <dbReference type="NCBI Taxonomy" id="698757"/>
    <lineage>
        <taxon>Archaea</taxon>
        <taxon>Thermoproteota</taxon>
        <taxon>Thermoprotei</taxon>
        <taxon>Thermoproteales</taxon>
        <taxon>Thermoproteaceae</taxon>
        <taxon>Pyrobaculum</taxon>
    </lineage>
</organism>
<evidence type="ECO:0000313" key="2">
    <source>
        <dbReference type="EMBL" id="AFA40425.1"/>
    </source>
</evidence>
<feature type="transmembrane region" description="Helical" evidence="1">
    <location>
        <begin position="116"/>
        <end position="135"/>
    </location>
</feature>
<evidence type="ECO:0000313" key="3">
    <source>
        <dbReference type="Proteomes" id="UP000009062"/>
    </source>
</evidence>
<feature type="transmembrane region" description="Helical" evidence="1">
    <location>
        <begin position="92"/>
        <end position="110"/>
    </location>
</feature>
<protein>
    <recommendedName>
        <fullName evidence="4">VIT family protein</fullName>
    </recommendedName>
</protein>